<protein>
    <submittedName>
        <fullName evidence="2">Uncharacterized protein</fullName>
    </submittedName>
</protein>
<dbReference type="Proteomes" id="UP001215712">
    <property type="component" value="Unassembled WGS sequence"/>
</dbReference>
<comment type="caution">
    <text evidence="2">The sequence shown here is derived from an EMBL/GenBank/DDBJ whole genome shotgun (WGS) entry which is preliminary data.</text>
</comment>
<evidence type="ECO:0000313" key="3">
    <source>
        <dbReference type="Proteomes" id="UP001215712"/>
    </source>
</evidence>
<keyword evidence="3" id="KW-1185">Reference proteome</keyword>
<evidence type="ECO:0000256" key="1">
    <source>
        <dbReference type="SAM" id="MobiDB-lite"/>
    </source>
</evidence>
<gene>
    <name evidence="2" type="ORF">N7493_006194</name>
</gene>
<feature type="compositionally biased region" description="Pro residues" evidence="1">
    <location>
        <begin position="66"/>
        <end position="75"/>
    </location>
</feature>
<feature type="region of interest" description="Disordered" evidence="1">
    <location>
        <begin position="1"/>
        <end position="75"/>
    </location>
</feature>
<organism evidence="2 3">
    <name type="scientific">Penicillium malachiteum</name>
    <dbReference type="NCBI Taxonomy" id="1324776"/>
    <lineage>
        <taxon>Eukaryota</taxon>
        <taxon>Fungi</taxon>
        <taxon>Dikarya</taxon>
        <taxon>Ascomycota</taxon>
        <taxon>Pezizomycotina</taxon>
        <taxon>Eurotiomycetes</taxon>
        <taxon>Eurotiomycetidae</taxon>
        <taxon>Eurotiales</taxon>
        <taxon>Aspergillaceae</taxon>
        <taxon>Penicillium</taxon>
    </lineage>
</organism>
<reference evidence="2" key="2">
    <citation type="submission" date="2023-01" db="EMBL/GenBank/DDBJ databases">
        <authorList>
            <person name="Petersen C."/>
        </authorList>
    </citation>
    <scope>NUCLEOTIDE SEQUENCE</scope>
    <source>
        <strain evidence="2">IBT 17514</strain>
    </source>
</reference>
<proteinExistence type="predicted"/>
<evidence type="ECO:0000313" key="2">
    <source>
        <dbReference type="EMBL" id="KAJ5724466.1"/>
    </source>
</evidence>
<dbReference type="AlphaFoldDB" id="A0AAD6HKG7"/>
<feature type="compositionally biased region" description="Basic residues" evidence="1">
    <location>
        <begin position="1"/>
        <end position="12"/>
    </location>
</feature>
<accession>A0AAD6HKG7</accession>
<dbReference type="EMBL" id="JAQJAN010000008">
    <property type="protein sequence ID" value="KAJ5724466.1"/>
    <property type="molecule type" value="Genomic_DNA"/>
</dbReference>
<reference evidence="2" key="1">
    <citation type="journal article" date="2023" name="IMA Fungus">
        <title>Comparative genomic study of the Penicillium genus elucidates a diverse pangenome and 15 lateral gene transfer events.</title>
        <authorList>
            <person name="Petersen C."/>
            <person name="Sorensen T."/>
            <person name="Nielsen M.R."/>
            <person name="Sondergaard T.E."/>
            <person name="Sorensen J.L."/>
            <person name="Fitzpatrick D.A."/>
            <person name="Frisvad J.C."/>
            <person name="Nielsen K.L."/>
        </authorList>
    </citation>
    <scope>NUCLEOTIDE SEQUENCE</scope>
    <source>
        <strain evidence="2">IBT 17514</strain>
    </source>
</reference>
<name>A0AAD6HKG7_9EURO</name>
<sequence length="312" mass="34315">MSPTRKRMRGAGKPHGDLARKKARLSRHGLIAGGSGGQIVQPDEISEQSSELSPPVSMELSDDEPAPAPADPPPAVGVGSNSWIFTTMADLPLSVRNRQVASCDIEFLQVDPIQGHEMNHTIMRLGYRHPQTRNTDATPAGTRGITIDWIVHNGTDGFATPTRVRVRNYSYAPPHQLADFVQNIPIRVPGGGARRRHKTVGDYFRILQESGMLPTAFTNYENIVHVGCRDTIAQYLTHLNQAEILDIEVGGAALNYDFFNFFYPNGAVPSPDDVIRARFPVDYVRTLIPEITYDGAAVDEFAAQYNAMLPVP</sequence>